<evidence type="ECO:0000313" key="2">
    <source>
        <dbReference type="EMBL" id="CAI9260763.1"/>
    </source>
</evidence>
<dbReference type="Proteomes" id="UP001177003">
    <property type="component" value="Chromosome 0"/>
</dbReference>
<protein>
    <submittedName>
        <fullName evidence="2">Uncharacterized protein</fullName>
    </submittedName>
</protein>
<name>A0AA35Y7J3_LACSI</name>
<sequence>MQVPNCQDPWRNQGVQLKDASPDGRGLEPRSSGQNVGGPPSYEDVVSDGHSPVDTKSNCSTTTSCRATPPPVTTTPPPPAVTVNNENDGFDFFDPRGVVPAPALAFALQGSGGGEMEDLFGSLSESFSSSNALAVVTSTSSITTEVHPPANTNPHLTFDTSSTSRLNHQHHPSLQLLLNHHHFQLTQCQGQGDLGILLILIQLLTFLADILPPPGPSQIAFPSQNGQASSISAEAAYATVSFSTSRCPAAATYATVSFSTSRWTPIYATISFSTSRCPAAAVVATVSFSTSMWPPVSFSKSKCSAVYATVSSFTIPRRPTVYAIVSSFSTSTYALGHILCNVYVLIHQKSNH</sequence>
<feature type="compositionally biased region" description="Pro residues" evidence="1">
    <location>
        <begin position="68"/>
        <end position="80"/>
    </location>
</feature>
<evidence type="ECO:0000313" key="3">
    <source>
        <dbReference type="Proteomes" id="UP001177003"/>
    </source>
</evidence>
<reference evidence="2" key="1">
    <citation type="submission" date="2023-04" db="EMBL/GenBank/DDBJ databases">
        <authorList>
            <person name="Vijverberg K."/>
            <person name="Xiong W."/>
            <person name="Schranz E."/>
        </authorList>
    </citation>
    <scope>NUCLEOTIDE SEQUENCE</scope>
</reference>
<gene>
    <name evidence="2" type="ORF">LSALG_LOCUS1592</name>
</gene>
<evidence type="ECO:0000256" key="1">
    <source>
        <dbReference type="SAM" id="MobiDB-lite"/>
    </source>
</evidence>
<dbReference type="EMBL" id="OX465086">
    <property type="protein sequence ID" value="CAI9260763.1"/>
    <property type="molecule type" value="Genomic_DNA"/>
</dbReference>
<proteinExistence type="predicted"/>
<feature type="region of interest" description="Disordered" evidence="1">
    <location>
        <begin position="1"/>
        <end position="88"/>
    </location>
</feature>
<organism evidence="2 3">
    <name type="scientific">Lactuca saligna</name>
    <name type="common">Willowleaf lettuce</name>
    <dbReference type="NCBI Taxonomy" id="75948"/>
    <lineage>
        <taxon>Eukaryota</taxon>
        <taxon>Viridiplantae</taxon>
        <taxon>Streptophyta</taxon>
        <taxon>Embryophyta</taxon>
        <taxon>Tracheophyta</taxon>
        <taxon>Spermatophyta</taxon>
        <taxon>Magnoliopsida</taxon>
        <taxon>eudicotyledons</taxon>
        <taxon>Gunneridae</taxon>
        <taxon>Pentapetalae</taxon>
        <taxon>asterids</taxon>
        <taxon>campanulids</taxon>
        <taxon>Asterales</taxon>
        <taxon>Asteraceae</taxon>
        <taxon>Cichorioideae</taxon>
        <taxon>Cichorieae</taxon>
        <taxon>Lactucinae</taxon>
        <taxon>Lactuca</taxon>
    </lineage>
</organism>
<feature type="compositionally biased region" description="Polar residues" evidence="1">
    <location>
        <begin position="54"/>
        <end position="66"/>
    </location>
</feature>
<accession>A0AA35Y7J3</accession>
<keyword evidence="3" id="KW-1185">Reference proteome</keyword>
<dbReference type="AlphaFoldDB" id="A0AA35Y7J3"/>